<dbReference type="Proteomes" id="UP000054485">
    <property type="component" value="Unassembled WGS sequence"/>
</dbReference>
<name>A0A0D0AN76_9AGAM</name>
<reference evidence="2 3" key="1">
    <citation type="submission" date="2014-04" db="EMBL/GenBank/DDBJ databases">
        <authorList>
            <consortium name="DOE Joint Genome Institute"/>
            <person name="Kuo A."/>
            <person name="Ruytinx J."/>
            <person name="Rineau F."/>
            <person name="Colpaert J."/>
            <person name="Kohler A."/>
            <person name="Nagy L.G."/>
            <person name="Floudas D."/>
            <person name="Copeland A."/>
            <person name="Barry K.W."/>
            <person name="Cichocki N."/>
            <person name="Veneault-Fourrey C."/>
            <person name="LaButti K."/>
            <person name="Lindquist E.A."/>
            <person name="Lipzen A."/>
            <person name="Lundell T."/>
            <person name="Morin E."/>
            <person name="Murat C."/>
            <person name="Sun H."/>
            <person name="Tunlid A."/>
            <person name="Henrissat B."/>
            <person name="Grigoriev I.V."/>
            <person name="Hibbett D.S."/>
            <person name="Martin F."/>
            <person name="Nordberg H.P."/>
            <person name="Cantor M.N."/>
            <person name="Hua S.X."/>
        </authorList>
    </citation>
    <scope>NUCLEOTIDE SEQUENCE [LARGE SCALE GENOMIC DNA]</scope>
    <source>
        <strain evidence="2 3">UH-Slu-Lm8-n1</strain>
    </source>
</reference>
<accession>A0A0D0AN76</accession>
<dbReference type="InParanoid" id="A0A0D0AN76"/>
<sequence>MTTRSLESHFPSSTTSSFESNNCLASSQLQAAHKSLTANTHIPVYSHTSRAPQIFFTND</sequence>
<organism evidence="2 3">
    <name type="scientific">Suillus luteus UH-Slu-Lm8-n1</name>
    <dbReference type="NCBI Taxonomy" id="930992"/>
    <lineage>
        <taxon>Eukaryota</taxon>
        <taxon>Fungi</taxon>
        <taxon>Dikarya</taxon>
        <taxon>Basidiomycota</taxon>
        <taxon>Agaricomycotina</taxon>
        <taxon>Agaricomycetes</taxon>
        <taxon>Agaricomycetidae</taxon>
        <taxon>Boletales</taxon>
        <taxon>Suillineae</taxon>
        <taxon>Suillaceae</taxon>
        <taxon>Suillus</taxon>
    </lineage>
</organism>
<proteinExistence type="predicted"/>
<gene>
    <name evidence="2" type="ORF">CY34DRAFT_718764</name>
</gene>
<feature type="region of interest" description="Disordered" evidence="1">
    <location>
        <begin position="1"/>
        <end position="20"/>
    </location>
</feature>
<reference evidence="3" key="2">
    <citation type="submission" date="2015-01" db="EMBL/GenBank/DDBJ databases">
        <title>Evolutionary Origins and Diversification of the Mycorrhizal Mutualists.</title>
        <authorList>
            <consortium name="DOE Joint Genome Institute"/>
            <consortium name="Mycorrhizal Genomics Consortium"/>
            <person name="Kohler A."/>
            <person name="Kuo A."/>
            <person name="Nagy L.G."/>
            <person name="Floudas D."/>
            <person name="Copeland A."/>
            <person name="Barry K.W."/>
            <person name="Cichocki N."/>
            <person name="Veneault-Fourrey C."/>
            <person name="LaButti K."/>
            <person name="Lindquist E.A."/>
            <person name="Lipzen A."/>
            <person name="Lundell T."/>
            <person name="Morin E."/>
            <person name="Murat C."/>
            <person name="Riley R."/>
            <person name="Ohm R."/>
            <person name="Sun H."/>
            <person name="Tunlid A."/>
            <person name="Henrissat B."/>
            <person name="Grigoriev I.V."/>
            <person name="Hibbett D.S."/>
            <person name="Martin F."/>
        </authorList>
    </citation>
    <scope>NUCLEOTIDE SEQUENCE [LARGE SCALE GENOMIC DNA]</scope>
    <source>
        <strain evidence="3">UH-Slu-Lm8-n1</strain>
    </source>
</reference>
<dbReference type="HOGENOM" id="CLU_2962472_0_0_1"/>
<dbReference type="EMBL" id="KN835216">
    <property type="protein sequence ID" value="KIK43296.1"/>
    <property type="molecule type" value="Genomic_DNA"/>
</dbReference>
<keyword evidence="3" id="KW-1185">Reference proteome</keyword>
<evidence type="ECO:0000313" key="2">
    <source>
        <dbReference type="EMBL" id="KIK43296.1"/>
    </source>
</evidence>
<evidence type="ECO:0000313" key="3">
    <source>
        <dbReference type="Proteomes" id="UP000054485"/>
    </source>
</evidence>
<dbReference type="AlphaFoldDB" id="A0A0D0AN76"/>
<protein>
    <submittedName>
        <fullName evidence="2">Uncharacterized protein</fullName>
    </submittedName>
</protein>
<evidence type="ECO:0000256" key="1">
    <source>
        <dbReference type="SAM" id="MobiDB-lite"/>
    </source>
</evidence>